<dbReference type="PANTHER" id="PTHR46796:SF2">
    <property type="entry name" value="TRANSCRIPTIONAL REGULATORY PROTEIN"/>
    <property type="match status" value="1"/>
</dbReference>
<dbReference type="GO" id="GO:0003700">
    <property type="term" value="F:DNA-binding transcription factor activity"/>
    <property type="evidence" value="ECO:0007669"/>
    <property type="project" value="InterPro"/>
</dbReference>
<keyword evidence="2 5" id="KW-0238">DNA-binding</keyword>
<keyword evidence="3" id="KW-0804">Transcription</keyword>
<keyword evidence="1" id="KW-0805">Transcription regulation</keyword>
<evidence type="ECO:0000313" key="5">
    <source>
        <dbReference type="EMBL" id="BAQ45981.1"/>
    </source>
</evidence>
<protein>
    <submittedName>
        <fullName evidence="5">AraC-type DNA-binding domain-containing proteins</fullName>
    </submittedName>
</protein>
<accession>A0A0C6F081</accession>
<dbReference type="InterPro" id="IPR018060">
    <property type="entry name" value="HTH_AraC"/>
</dbReference>
<evidence type="ECO:0000256" key="3">
    <source>
        <dbReference type="ARBA" id="ARBA00023163"/>
    </source>
</evidence>
<organism evidence="5 6">
    <name type="scientific">Methylobacterium aquaticum</name>
    <dbReference type="NCBI Taxonomy" id="270351"/>
    <lineage>
        <taxon>Bacteria</taxon>
        <taxon>Pseudomonadati</taxon>
        <taxon>Pseudomonadota</taxon>
        <taxon>Alphaproteobacteria</taxon>
        <taxon>Hyphomicrobiales</taxon>
        <taxon>Methylobacteriaceae</taxon>
        <taxon>Methylobacterium</taxon>
    </lineage>
</organism>
<evidence type="ECO:0000313" key="6">
    <source>
        <dbReference type="Proteomes" id="UP000061432"/>
    </source>
</evidence>
<dbReference type="SMART" id="SM00342">
    <property type="entry name" value="HTH_ARAC"/>
    <property type="match status" value="1"/>
</dbReference>
<dbReference type="KEGG" id="maqu:Maq22A_c13930"/>
<dbReference type="PANTHER" id="PTHR46796">
    <property type="entry name" value="HTH-TYPE TRANSCRIPTIONAL ACTIVATOR RHAS-RELATED"/>
    <property type="match status" value="1"/>
</dbReference>
<reference evidence="5 6" key="1">
    <citation type="journal article" date="2015" name="Genome Announc.">
        <title>Complete Genome Sequence of Methylobacterium aquaticum Strain 22A, Isolated from Racomitrium japonicum Moss.</title>
        <authorList>
            <person name="Tani A."/>
            <person name="Ogura Y."/>
            <person name="Hayashi T."/>
            <person name="Kimbara K."/>
        </authorList>
    </citation>
    <scope>NUCLEOTIDE SEQUENCE [LARGE SCALE GENOMIC DNA]</scope>
    <source>
        <strain evidence="5 6">MA-22A</strain>
    </source>
</reference>
<gene>
    <name evidence="5" type="primary">araC</name>
    <name evidence="5" type="ORF">Maq22A_c13930</name>
</gene>
<dbReference type="STRING" id="270351.Maq22A_c13930"/>
<feature type="domain" description="HTH araC/xylS-type" evidence="4">
    <location>
        <begin position="171"/>
        <end position="269"/>
    </location>
</feature>
<evidence type="ECO:0000256" key="1">
    <source>
        <dbReference type="ARBA" id="ARBA00023015"/>
    </source>
</evidence>
<name>A0A0C6F081_9HYPH</name>
<proteinExistence type="predicted"/>
<dbReference type="InterPro" id="IPR050204">
    <property type="entry name" value="AraC_XylS_family_regulators"/>
</dbReference>
<dbReference type="Proteomes" id="UP000061432">
    <property type="component" value="Chromosome"/>
</dbReference>
<reference evidence="6" key="2">
    <citation type="submission" date="2015-01" db="EMBL/GenBank/DDBJ databases">
        <title>Complete genome sequence of Methylobacterium aquaticum strain 22A.</title>
        <authorList>
            <person name="Tani A."/>
            <person name="Ogura Y."/>
            <person name="Hayashi T."/>
        </authorList>
    </citation>
    <scope>NUCLEOTIDE SEQUENCE [LARGE SCALE GENOMIC DNA]</scope>
    <source>
        <strain evidence="6">MA-22A</strain>
    </source>
</reference>
<dbReference type="RefSeq" id="WP_060847215.1">
    <property type="nucleotide sequence ID" value="NZ_AP014704.1"/>
</dbReference>
<sequence length="274" mass="30335">MTQALGILRGAFGRVALLDMDTSLVDHAHHHCHVILKASGPDQDFIVAGRALPVRDDTAILINSWEPHRYLHRGGLQRTAFLALYIEPAWLAGIDRAFRPCGAGRFFEVSCVPLDGTLWRAREDLVRRIGCHDTDAATLEDRIRALIIALAHRYGDRQPPRVALLTDHRIRRALQLMRESGAVPRDLDTVARSAGLSRPHFNTLFRRCTGLSPAVYTNAVRVEAAVAAILDPATTLAVVSDDLGFSAPANFTRFFQQHTGTIPSQFRRVVAELP</sequence>
<dbReference type="OrthoDB" id="9793400at2"/>
<evidence type="ECO:0000259" key="4">
    <source>
        <dbReference type="PROSITE" id="PS01124"/>
    </source>
</evidence>
<dbReference type="SUPFAM" id="SSF46689">
    <property type="entry name" value="Homeodomain-like"/>
    <property type="match status" value="2"/>
</dbReference>
<evidence type="ECO:0000256" key="2">
    <source>
        <dbReference type="ARBA" id="ARBA00023125"/>
    </source>
</evidence>
<dbReference type="EMBL" id="AP014704">
    <property type="protein sequence ID" value="BAQ45981.1"/>
    <property type="molecule type" value="Genomic_DNA"/>
</dbReference>
<dbReference type="Pfam" id="PF12833">
    <property type="entry name" value="HTH_18"/>
    <property type="match status" value="1"/>
</dbReference>
<dbReference type="GO" id="GO:0043565">
    <property type="term" value="F:sequence-specific DNA binding"/>
    <property type="evidence" value="ECO:0007669"/>
    <property type="project" value="InterPro"/>
</dbReference>
<dbReference type="PROSITE" id="PS01124">
    <property type="entry name" value="HTH_ARAC_FAMILY_2"/>
    <property type="match status" value="1"/>
</dbReference>
<dbReference type="Gene3D" id="1.10.10.60">
    <property type="entry name" value="Homeodomain-like"/>
    <property type="match status" value="2"/>
</dbReference>
<dbReference type="InterPro" id="IPR009057">
    <property type="entry name" value="Homeodomain-like_sf"/>
</dbReference>
<dbReference type="PATRIC" id="fig|270351.10.peg.2677"/>
<dbReference type="AlphaFoldDB" id="A0A0C6F081"/>